<dbReference type="EMBL" id="JAXARY010000018">
    <property type="protein sequence ID" value="MDX8129193.1"/>
    <property type="molecule type" value="Genomic_DNA"/>
</dbReference>
<keyword evidence="1" id="KW-0472">Membrane</keyword>
<dbReference type="RefSeq" id="WP_319962459.1">
    <property type="nucleotide sequence ID" value="NZ_JAXARY010000018.1"/>
</dbReference>
<keyword evidence="1" id="KW-0812">Transmembrane</keyword>
<evidence type="ECO:0000256" key="1">
    <source>
        <dbReference type="SAM" id="Phobius"/>
    </source>
</evidence>
<feature type="transmembrane region" description="Helical" evidence="1">
    <location>
        <begin position="58"/>
        <end position="82"/>
    </location>
</feature>
<organism evidence="2 3">
    <name type="scientific">Methylomonas defluvii</name>
    <dbReference type="NCBI Taxonomy" id="3045149"/>
    <lineage>
        <taxon>Bacteria</taxon>
        <taxon>Pseudomonadati</taxon>
        <taxon>Pseudomonadota</taxon>
        <taxon>Gammaproteobacteria</taxon>
        <taxon>Methylococcales</taxon>
        <taxon>Methylococcaceae</taxon>
        <taxon>Methylomonas</taxon>
    </lineage>
</organism>
<feature type="transmembrane region" description="Helical" evidence="1">
    <location>
        <begin position="102"/>
        <end position="121"/>
    </location>
</feature>
<keyword evidence="1" id="KW-1133">Transmembrane helix</keyword>
<protein>
    <submittedName>
        <fullName evidence="2">Uncharacterized protein</fullName>
    </submittedName>
</protein>
<gene>
    <name evidence="2" type="ORF">QLH52_17980</name>
</gene>
<dbReference type="Proteomes" id="UP001284537">
    <property type="component" value="Unassembled WGS sequence"/>
</dbReference>
<comment type="caution">
    <text evidence="2">The sequence shown here is derived from an EMBL/GenBank/DDBJ whole genome shotgun (WGS) entry which is preliminary data.</text>
</comment>
<accession>A0ABU4UJD3</accession>
<name>A0ABU4UJD3_9GAMM</name>
<evidence type="ECO:0000313" key="3">
    <source>
        <dbReference type="Proteomes" id="UP001284537"/>
    </source>
</evidence>
<evidence type="ECO:0000313" key="2">
    <source>
        <dbReference type="EMBL" id="MDX8129193.1"/>
    </source>
</evidence>
<reference evidence="2 3" key="1">
    <citation type="submission" date="2023-11" db="EMBL/GenBank/DDBJ databases">
        <authorList>
            <person name="Ouyang M.-Y."/>
        </authorList>
    </citation>
    <scope>NUCLEOTIDE SEQUENCE [LARGE SCALE GENOMIC DNA]</scope>
    <source>
        <strain evidence="2 3">OY6</strain>
    </source>
</reference>
<keyword evidence="3" id="KW-1185">Reference proteome</keyword>
<proteinExistence type="predicted"/>
<sequence length="140" mass="14961">MVAALIQAGWAAGQLRFPAASGVEKPGLPIPWVDFSLSFAGQHTYRTRFNSFATHYDIFLTAFCFLWVATGVANCVTSAFYLVDMPAVTLGLAEFFAESVDIVVFGSIFLGFALNLAVLGGQSVRHDVSINIFGSLDGAS</sequence>